<dbReference type="Proteomes" id="UP000239895">
    <property type="component" value="Unassembled WGS sequence"/>
</dbReference>
<accession>A0ABX5EEL4</accession>
<evidence type="ECO:0008006" key="3">
    <source>
        <dbReference type="Google" id="ProtNLM"/>
    </source>
</evidence>
<gene>
    <name evidence="1" type="ORF">BCL65_105223</name>
</gene>
<name>A0ABX5EEL4_9MICO</name>
<comment type="caution">
    <text evidence="1">The sequence shown here is derived from an EMBL/GenBank/DDBJ whole genome shotgun (WGS) entry which is preliminary data.</text>
</comment>
<protein>
    <recommendedName>
        <fullName evidence="3">Carboxypeptidase regulatory-like domain-containing protein</fullName>
    </recommendedName>
</protein>
<sequence length="166" mass="18048">MDMTYFDDVPGAEEPLDASDVALLARVAELSERADPVPEGLVERSLFAMTLAGLESEVMELMVLEAPAGTVRSDAPPLETRTITFTHERLTVMIALSPGNTPRTVRVDGWLAPADTLTIVLRRPDGDHRTTADDDGRFVLEDVPRGLASLLVEQDDVPITTPVIEL</sequence>
<dbReference type="EMBL" id="PVTX01000005">
    <property type="protein sequence ID" value="PRZ07082.1"/>
    <property type="molecule type" value="Genomic_DNA"/>
</dbReference>
<evidence type="ECO:0000313" key="2">
    <source>
        <dbReference type="Proteomes" id="UP000239895"/>
    </source>
</evidence>
<organism evidence="1 2">
    <name type="scientific">Isoptericola halotolerans</name>
    <dbReference type="NCBI Taxonomy" id="300560"/>
    <lineage>
        <taxon>Bacteria</taxon>
        <taxon>Bacillati</taxon>
        <taxon>Actinomycetota</taxon>
        <taxon>Actinomycetes</taxon>
        <taxon>Micrococcales</taxon>
        <taxon>Promicromonosporaceae</taxon>
        <taxon>Isoptericola</taxon>
    </lineage>
</organism>
<dbReference type="RefSeq" id="WP_106267338.1">
    <property type="nucleotide sequence ID" value="NZ_PVTX01000005.1"/>
</dbReference>
<evidence type="ECO:0000313" key="1">
    <source>
        <dbReference type="EMBL" id="PRZ07082.1"/>
    </source>
</evidence>
<reference evidence="1 2" key="1">
    <citation type="submission" date="2018-03" db="EMBL/GenBank/DDBJ databases">
        <title>Comparative analysis of microorganisms from saline springs in Andes Mountain Range, Colombia.</title>
        <authorList>
            <person name="Rubin E."/>
        </authorList>
    </citation>
    <scope>NUCLEOTIDE SEQUENCE [LARGE SCALE GENOMIC DNA]</scope>
    <source>
        <strain evidence="1 2">CG 23</strain>
    </source>
</reference>
<keyword evidence="2" id="KW-1185">Reference proteome</keyword>
<proteinExistence type="predicted"/>